<dbReference type="GO" id="GO:0016052">
    <property type="term" value="P:carbohydrate catabolic process"/>
    <property type="evidence" value="ECO:0007669"/>
    <property type="project" value="UniProtKB-ARBA"/>
</dbReference>
<sequence length="325" mass="33447">MHTTLKTITTVALNPAIDRTLVVPGFTAGATNRVASTRVDPGGKGINVARAAQALGAPVQVLGFLGETNAELILNSLSHEQVAHDFLMVPGETRVNLKIVEPQSGQLTELNESGFAVAPEQVDALVRRVEQRLPETAVLVLAGSLPAGVPGTIYRDLIALARQAGVPTILDADGEPMRIALAARPTLIKPNRDEAERLVGRRLDGPDALVQAARQLLHAGPEVVVVSSGADGAGLVTAQEAWWATPPGIRPGSTVGAGDSMVAGLALALSGGLSLAEALRLATAAGTATARLDGTQVCTRDAVDAVLPQVRIAEVKAKGEGGDSR</sequence>
<keyword evidence="7" id="KW-0423">Lactose metabolism</keyword>
<dbReference type="Pfam" id="PF00294">
    <property type="entry name" value="PfkB"/>
    <property type="match status" value="1"/>
</dbReference>
<comment type="caution">
    <text evidence="10">The sequence shown here is derived from an EMBL/GenBank/DDBJ whole genome shotgun (WGS) entry which is preliminary data.</text>
</comment>
<dbReference type="PIRSF" id="PIRSF000535">
    <property type="entry name" value="1PFK/6PFK/LacC"/>
    <property type="match status" value="1"/>
</dbReference>
<dbReference type="PANTHER" id="PTHR46566">
    <property type="entry name" value="1-PHOSPHOFRUCTOKINASE-RELATED"/>
    <property type="match status" value="1"/>
</dbReference>
<dbReference type="InterPro" id="IPR029056">
    <property type="entry name" value="Ribokinase-like"/>
</dbReference>
<dbReference type="GO" id="GO:0044281">
    <property type="term" value="P:small molecule metabolic process"/>
    <property type="evidence" value="ECO:0007669"/>
    <property type="project" value="UniProtKB-ARBA"/>
</dbReference>
<comment type="function">
    <text evidence="8">Catalyzes the ATP-dependent phosphorylation of fructose-l-phosphate to fructose-l,6-bisphosphate.</text>
</comment>
<evidence type="ECO:0000256" key="3">
    <source>
        <dbReference type="ARBA" id="ARBA00022741"/>
    </source>
</evidence>
<proteinExistence type="inferred from homology"/>
<dbReference type="InterPro" id="IPR017583">
    <property type="entry name" value="Tagatose/fructose_Pkinase"/>
</dbReference>
<dbReference type="CDD" id="cd01164">
    <property type="entry name" value="FruK_PfkB_like"/>
    <property type="match status" value="1"/>
</dbReference>
<comment type="similarity">
    <text evidence="1">Belongs to the carbohydrate kinase pfkB family.</text>
</comment>
<dbReference type="PROSITE" id="PS00584">
    <property type="entry name" value="PFKB_KINASES_2"/>
    <property type="match status" value="1"/>
</dbReference>
<dbReference type="Gene3D" id="3.40.1190.20">
    <property type="match status" value="1"/>
</dbReference>
<dbReference type="NCBIfam" id="TIGR03168">
    <property type="entry name" value="1-PFK"/>
    <property type="match status" value="1"/>
</dbReference>
<dbReference type="SUPFAM" id="SSF53613">
    <property type="entry name" value="Ribokinase-like"/>
    <property type="match status" value="1"/>
</dbReference>
<reference evidence="10" key="1">
    <citation type="submission" date="2017-11" db="EMBL/GenBank/DDBJ databases">
        <title>Three new genomes from thermophilic consortium.</title>
        <authorList>
            <person name="Quaggio R."/>
            <person name="Amgarten D."/>
            <person name="Setubal J.C."/>
        </authorList>
    </citation>
    <scope>NUCLEOTIDE SEQUENCE</scope>
    <source>
        <strain evidence="10">ZCTH01-B2</strain>
    </source>
</reference>
<name>A0A953I7Y6_SYMTR</name>
<keyword evidence="3 7" id="KW-0547">Nucleotide-binding</keyword>
<gene>
    <name evidence="10" type="primary">pfkB</name>
    <name evidence="10" type="ORF">CWE10_05355</name>
</gene>
<dbReference type="GO" id="GO:0005524">
    <property type="term" value="F:ATP binding"/>
    <property type="evidence" value="ECO:0007669"/>
    <property type="project" value="UniProtKB-UniRule"/>
</dbReference>
<evidence type="ECO:0000259" key="9">
    <source>
        <dbReference type="Pfam" id="PF00294"/>
    </source>
</evidence>
<feature type="domain" description="Carbohydrate kinase PfkB" evidence="9">
    <location>
        <begin position="17"/>
        <end position="299"/>
    </location>
</feature>
<evidence type="ECO:0000256" key="8">
    <source>
        <dbReference type="RuleBase" id="RU369061"/>
    </source>
</evidence>
<dbReference type="EC" id="2.7.1.144" evidence="7"/>
<dbReference type="GO" id="GO:0005829">
    <property type="term" value="C:cytosol"/>
    <property type="evidence" value="ECO:0007669"/>
    <property type="project" value="TreeGrafter"/>
</dbReference>
<evidence type="ECO:0000256" key="1">
    <source>
        <dbReference type="ARBA" id="ARBA00005380"/>
    </source>
</evidence>
<evidence type="ECO:0000256" key="2">
    <source>
        <dbReference type="ARBA" id="ARBA00022679"/>
    </source>
</evidence>
<dbReference type="Proteomes" id="UP000732377">
    <property type="component" value="Unassembled WGS sequence"/>
</dbReference>
<keyword evidence="2 7" id="KW-0808">Transferase</keyword>
<comment type="pathway">
    <text evidence="7">Carbohydrate metabolism; D-tagatose 6-phosphate degradation; D-glyceraldehyde 3-phosphate and glycerone phosphate from D-tagatose 6-phosphate: step 1/2.</text>
</comment>
<comment type="catalytic activity">
    <reaction evidence="6 8">
        <text>beta-D-fructose 1-phosphate + ATP = beta-D-fructose 1,6-bisphosphate + ADP + H(+)</text>
        <dbReference type="Rhea" id="RHEA:14213"/>
        <dbReference type="ChEBI" id="CHEBI:15378"/>
        <dbReference type="ChEBI" id="CHEBI:30616"/>
        <dbReference type="ChEBI" id="CHEBI:32966"/>
        <dbReference type="ChEBI" id="CHEBI:138881"/>
        <dbReference type="ChEBI" id="CHEBI:456216"/>
        <dbReference type="EC" id="2.7.1.56"/>
    </reaction>
</comment>
<evidence type="ECO:0000256" key="4">
    <source>
        <dbReference type="ARBA" id="ARBA00022777"/>
    </source>
</evidence>
<organism evidence="10 11">
    <name type="scientific">Symbiobacterium thermophilum</name>
    <dbReference type="NCBI Taxonomy" id="2734"/>
    <lineage>
        <taxon>Bacteria</taxon>
        <taxon>Bacillati</taxon>
        <taxon>Bacillota</taxon>
        <taxon>Clostridia</taxon>
        <taxon>Eubacteriales</taxon>
        <taxon>Symbiobacteriaceae</taxon>
        <taxon>Symbiobacterium</taxon>
    </lineage>
</organism>
<evidence type="ECO:0000313" key="11">
    <source>
        <dbReference type="Proteomes" id="UP000732377"/>
    </source>
</evidence>
<dbReference type="InterPro" id="IPR011611">
    <property type="entry name" value="PfkB_dom"/>
</dbReference>
<protein>
    <recommendedName>
        <fullName evidence="7">Tagatose-6-phosphate kinase</fullName>
        <ecNumber evidence="7">2.7.1.144</ecNumber>
    </recommendedName>
</protein>
<dbReference type="GO" id="GO:0009024">
    <property type="term" value="F:tagatose-6-phosphate kinase activity"/>
    <property type="evidence" value="ECO:0007669"/>
    <property type="project" value="UniProtKB-EC"/>
</dbReference>
<dbReference type="GO" id="GO:0008662">
    <property type="term" value="F:1-phosphofructokinase activity"/>
    <property type="evidence" value="ECO:0007669"/>
    <property type="project" value="UniProtKB-UniRule"/>
</dbReference>
<dbReference type="EMBL" id="PIUK01000033">
    <property type="protein sequence ID" value="MBY6275639.1"/>
    <property type="molecule type" value="Genomic_DNA"/>
</dbReference>
<keyword evidence="4 8" id="KW-0418">Kinase</keyword>
<dbReference type="AlphaFoldDB" id="A0A953I7Y6"/>
<dbReference type="InterPro" id="IPR002173">
    <property type="entry name" value="Carboh/pur_kinase_PfkB_CS"/>
</dbReference>
<accession>A0A953I7Y6</accession>
<evidence type="ECO:0000256" key="6">
    <source>
        <dbReference type="ARBA" id="ARBA00047745"/>
    </source>
</evidence>
<comment type="catalytic activity">
    <reaction evidence="7">
        <text>D-tagatofuranose 6-phosphate + ATP = D-tagatofuranose 1,6-bisphosphate + ADP + H(+)</text>
        <dbReference type="Rhea" id="RHEA:12420"/>
        <dbReference type="ChEBI" id="CHEBI:15378"/>
        <dbReference type="ChEBI" id="CHEBI:30616"/>
        <dbReference type="ChEBI" id="CHEBI:58694"/>
        <dbReference type="ChEBI" id="CHEBI:58695"/>
        <dbReference type="ChEBI" id="CHEBI:456216"/>
        <dbReference type="EC" id="2.7.1.144"/>
    </reaction>
</comment>
<dbReference type="GO" id="GO:0005988">
    <property type="term" value="P:lactose metabolic process"/>
    <property type="evidence" value="ECO:0007669"/>
    <property type="project" value="UniProtKB-KW"/>
</dbReference>
<dbReference type="InterPro" id="IPR022463">
    <property type="entry name" value="1-PFruKinase"/>
</dbReference>
<evidence type="ECO:0000313" key="10">
    <source>
        <dbReference type="EMBL" id="MBY6275639.1"/>
    </source>
</evidence>
<comment type="similarity">
    <text evidence="7">Belongs to the carbohydrate kinase PfkB family. LacC subfamily.</text>
</comment>
<keyword evidence="5 7" id="KW-0067">ATP-binding</keyword>
<dbReference type="NCBIfam" id="TIGR03828">
    <property type="entry name" value="pfkB"/>
    <property type="match status" value="1"/>
</dbReference>
<dbReference type="PANTHER" id="PTHR46566:SF2">
    <property type="entry name" value="ATP-DEPENDENT 6-PHOSPHOFRUCTOKINASE ISOZYME 2"/>
    <property type="match status" value="1"/>
</dbReference>
<evidence type="ECO:0000256" key="7">
    <source>
        <dbReference type="PIRNR" id="PIRNR000535"/>
    </source>
</evidence>
<evidence type="ECO:0000256" key="5">
    <source>
        <dbReference type="ARBA" id="ARBA00022840"/>
    </source>
</evidence>
<dbReference type="FunFam" id="3.40.1190.20:FF:000001">
    <property type="entry name" value="Phosphofructokinase"/>
    <property type="match status" value="1"/>
</dbReference>